<gene>
    <name evidence="1" type="ORF">CO116_03155</name>
</gene>
<dbReference type="Proteomes" id="UP000230611">
    <property type="component" value="Unassembled WGS sequence"/>
</dbReference>
<comment type="caution">
    <text evidence="1">The sequence shown here is derived from an EMBL/GenBank/DDBJ whole genome shotgun (WGS) entry which is preliminary data.</text>
</comment>
<sequence>MATIHKCDKCGKTIKGEAIVFSFRDTEKLFFDGWFNNYEFCEKCAKPLAVYVKGFLKANKKYKK</sequence>
<dbReference type="EMBL" id="PFUO01000143">
    <property type="protein sequence ID" value="PJB15807.1"/>
    <property type="molecule type" value="Genomic_DNA"/>
</dbReference>
<dbReference type="AlphaFoldDB" id="A0A2M8AE63"/>
<evidence type="ECO:0000313" key="2">
    <source>
        <dbReference type="Proteomes" id="UP000230611"/>
    </source>
</evidence>
<name>A0A2M8AE63_9BACT</name>
<proteinExistence type="predicted"/>
<protein>
    <submittedName>
        <fullName evidence="1">Uncharacterized protein</fullName>
    </submittedName>
</protein>
<reference evidence="2" key="1">
    <citation type="submission" date="2017-09" db="EMBL/GenBank/DDBJ databases">
        <title>Depth-based differentiation of microbial function through sediment-hosted aquifers and enrichment of novel symbionts in the deep terrestrial subsurface.</title>
        <authorList>
            <person name="Probst A.J."/>
            <person name="Ladd B."/>
            <person name="Jarett J.K."/>
            <person name="Geller-Mcgrath D.E."/>
            <person name="Sieber C.M.K."/>
            <person name="Emerson J.B."/>
            <person name="Anantharaman K."/>
            <person name="Thomas B.C."/>
            <person name="Malmstrom R."/>
            <person name="Stieglmeier M."/>
            <person name="Klingl A."/>
            <person name="Woyke T."/>
            <person name="Ryan C.M."/>
            <person name="Banfield J.F."/>
        </authorList>
    </citation>
    <scope>NUCLEOTIDE SEQUENCE [LARGE SCALE GENOMIC DNA]</scope>
</reference>
<evidence type="ECO:0000313" key="1">
    <source>
        <dbReference type="EMBL" id="PJB15807.1"/>
    </source>
</evidence>
<accession>A0A2M8AE63</accession>
<organism evidence="1 2">
    <name type="scientific">Candidatus Falkowbacteria bacterium CG_4_9_14_3_um_filter_38_19</name>
    <dbReference type="NCBI Taxonomy" id="1974559"/>
    <lineage>
        <taxon>Bacteria</taxon>
        <taxon>Candidatus Falkowiibacteriota</taxon>
    </lineage>
</organism>